<protein>
    <submittedName>
        <fullName evidence="1">Aec80</fullName>
    </submittedName>
</protein>
<evidence type="ECO:0000313" key="1">
    <source>
        <dbReference type="EMBL" id="AAW51763.1"/>
    </source>
</evidence>
<gene>
    <name evidence="1" type="ORF">aec80</name>
</gene>
<dbReference type="EMBL" id="AY857617">
    <property type="protein sequence ID" value="AAW51763.1"/>
    <property type="molecule type" value="Genomic_DNA"/>
</dbReference>
<organism evidence="1">
    <name type="scientific">Escherichia coli</name>
    <dbReference type="NCBI Taxonomy" id="562"/>
    <lineage>
        <taxon>Bacteria</taxon>
        <taxon>Pseudomonadati</taxon>
        <taxon>Pseudomonadota</taxon>
        <taxon>Gammaproteobacteria</taxon>
        <taxon>Enterobacterales</taxon>
        <taxon>Enterobacteriaceae</taxon>
        <taxon>Escherichia</taxon>
    </lineage>
</organism>
<reference evidence="1" key="1">
    <citation type="journal article" date="2006" name="J. Bacteriol.">
        <title>A selC-associated genomic island of the extraintestinal avian pathogenic Escherichia coli strain BEN2908 is involved in carbohydrate uptake and virulence.</title>
        <authorList>
            <person name="Chouikha I."/>
            <person name="Germon P."/>
            <person name="Bree A."/>
            <person name="Gilot P."/>
            <person name="Moulin-Schouleur M."/>
            <person name="Schouler C."/>
        </authorList>
    </citation>
    <scope>NUCLEOTIDE SEQUENCE</scope>
    <source>
        <strain evidence="1">BEN2908</strain>
    </source>
</reference>
<sequence length="135" mass="15277">MQNHLGVLMGVTHLSNTYKLFKINALILIFDSCDRQNASSVIPILLISEQPDPADVSGSMTDVIRFSCRVYENVFLATDYQPSLKKTSLFFKLSRISCILSAPDTSHPYMAFTCYKDEEVHKCDVKTIKEKLHAQ</sequence>
<proteinExistence type="predicted"/>
<accession>Q5I3I5</accession>
<name>Q5I3I5_ECOLX</name>
<dbReference type="AlphaFoldDB" id="Q5I3I5"/>